<evidence type="ECO:0000256" key="1">
    <source>
        <dbReference type="ARBA" id="ARBA00004613"/>
    </source>
</evidence>
<reference evidence="4 5" key="1">
    <citation type="submission" date="2019-02" db="EMBL/GenBank/DDBJ databases">
        <title>Deep-cultivation of Planctomycetes and their phenomic and genomic characterization uncovers novel biology.</title>
        <authorList>
            <person name="Wiegand S."/>
            <person name="Jogler M."/>
            <person name="Boedeker C."/>
            <person name="Pinto D."/>
            <person name="Vollmers J."/>
            <person name="Rivas-Marin E."/>
            <person name="Kohn T."/>
            <person name="Peeters S.H."/>
            <person name="Heuer A."/>
            <person name="Rast P."/>
            <person name="Oberbeckmann S."/>
            <person name="Bunk B."/>
            <person name="Jeske O."/>
            <person name="Meyerdierks A."/>
            <person name="Storesund J.E."/>
            <person name="Kallscheuer N."/>
            <person name="Luecker S."/>
            <person name="Lage O.M."/>
            <person name="Pohl T."/>
            <person name="Merkel B.J."/>
            <person name="Hornburger P."/>
            <person name="Mueller R.-W."/>
            <person name="Bruemmer F."/>
            <person name="Labrenz M."/>
            <person name="Spormann A.M."/>
            <person name="Op den Camp H."/>
            <person name="Overmann J."/>
            <person name="Amann R."/>
            <person name="Jetten M.S.M."/>
            <person name="Mascher T."/>
            <person name="Medema M.H."/>
            <person name="Devos D.P."/>
            <person name="Kaster A.-K."/>
            <person name="Ovreas L."/>
            <person name="Rohde M."/>
            <person name="Galperin M.Y."/>
            <person name="Jogler C."/>
        </authorList>
    </citation>
    <scope>NUCLEOTIDE SEQUENCE [LARGE SCALE GENOMIC DNA]</scope>
    <source>
        <strain evidence="4 5">Pla133</strain>
    </source>
</reference>
<dbReference type="Pfam" id="PF03098">
    <property type="entry name" value="An_peroxidase"/>
    <property type="match status" value="1"/>
</dbReference>
<proteinExistence type="predicted"/>
<sequence length="483" mass="53923">MNHGNLSRDITAPRSKFYHGPFGRLFRELPPWVPPGKTDAERERYLRNAASTMFEAAGSSDSFDNSKIPAGYTYFGQFIDHDITFDPTSSLQKQNDPDRLQNFRTPRLDLDNVYGEGPGDEPFMYDRREGRGGEFLLGKGRKLPADLQDSEIAMSELEATGEDDLPRNEQGRALIGDMRNDENLIVSQLQLAFLKLHNKVLRRVKADEGLTGDEAFERTQQVVRWHYQYVVIHDFLRDRVVSKELVDDILPDLDATGPQNANLYFYDWSHQPFIPVEFSVAAYRLGHSMVRPSYQMNAGVSALPIFLPAGAGHDEDLRGFRPLPEGRTADWKTFFEISGSNPQKSRKLDGKLSPALMNLPFDGNSSLAFLNLARGWRMGLPSGQAIARAMALPEDQIIPNSELGIANSGVNEAPLWFYILKEAELQQGGERLGAVGGRIVAEVLIGLILGDPRSYLNIHPRFEPTIGKTMGELLDFAGTSVAP</sequence>
<dbReference type="PROSITE" id="PS50292">
    <property type="entry name" value="PEROXIDASE_3"/>
    <property type="match status" value="1"/>
</dbReference>
<dbReference type="GO" id="GO:0004601">
    <property type="term" value="F:peroxidase activity"/>
    <property type="evidence" value="ECO:0007669"/>
    <property type="project" value="UniProtKB-KW"/>
</dbReference>
<dbReference type="AlphaFoldDB" id="A0A518BP12"/>
<comment type="subcellular location">
    <subcellularLocation>
        <location evidence="1">Secreted</location>
    </subcellularLocation>
</comment>
<dbReference type="RefSeq" id="WP_145067973.1">
    <property type="nucleotide sequence ID" value="NZ_CP036287.1"/>
</dbReference>
<dbReference type="GO" id="GO:0005576">
    <property type="term" value="C:extracellular region"/>
    <property type="evidence" value="ECO:0007669"/>
    <property type="project" value="UniProtKB-SubCell"/>
</dbReference>
<keyword evidence="3" id="KW-0325">Glycoprotein</keyword>
<organism evidence="4 5">
    <name type="scientific">Engelhardtia mirabilis</name>
    <dbReference type="NCBI Taxonomy" id="2528011"/>
    <lineage>
        <taxon>Bacteria</taxon>
        <taxon>Pseudomonadati</taxon>
        <taxon>Planctomycetota</taxon>
        <taxon>Planctomycetia</taxon>
        <taxon>Planctomycetia incertae sedis</taxon>
        <taxon>Engelhardtia</taxon>
    </lineage>
</organism>
<evidence type="ECO:0000256" key="3">
    <source>
        <dbReference type="ARBA" id="ARBA00023180"/>
    </source>
</evidence>
<keyword evidence="5" id="KW-1185">Reference proteome</keyword>
<dbReference type="Gene3D" id="1.10.640.10">
    <property type="entry name" value="Haem peroxidase domain superfamily, animal type"/>
    <property type="match status" value="1"/>
</dbReference>
<protein>
    <submittedName>
        <fullName evidence="4">Peroxidase</fullName>
    </submittedName>
</protein>
<dbReference type="GO" id="GO:0020037">
    <property type="term" value="F:heme binding"/>
    <property type="evidence" value="ECO:0007669"/>
    <property type="project" value="InterPro"/>
</dbReference>
<dbReference type="KEGG" id="pbap:Pla133_38250"/>
<keyword evidence="2" id="KW-0964">Secreted</keyword>
<dbReference type="SUPFAM" id="SSF48113">
    <property type="entry name" value="Heme-dependent peroxidases"/>
    <property type="match status" value="1"/>
</dbReference>
<dbReference type="InterPro" id="IPR019791">
    <property type="entry name" value="Haem_peroxidase_animal"/>
</dbReference>
<evidence type="ECO:0000256" key="2">
    <source>
        <dbReference type="ARBA" id="ARBA00022525"/>
    </source>
</evidence>
<dbReference type="Proteomes" id="UP000316921">
    <property type="component" value="Chromosome"/>
</dbReference>
<dbReference type="InterPro" id="IPR010255">
    <property type="entry name" value="Haem_peroxidase_sf"/>
</dbReference>
<gene>
    <name evidence="4" type="ORF">Pla133_38250</name>
</gene>
<dbReference type="InterPro" id="IPR037120">
    <property type="entry name" value="Haem_peroxidase_sf_animal"/>
</dbReference>
<name>A0A518BP12_9BACT</name>
<evidence type="ECO:0000313" key="4">
    <source>
        <dbReference type="EMBL" id="QDU68722.1"/>
    </source>
</evidence>
<keyword evidence="4" id="KW-0560">Oxidoreductase</keyword>
<dbReference type="PANTHER" id="PTHR11475">
    <property type="entry name" value="OXIDASE/PEROXIDASE"/>
    <property type="match status" value="1"/>
</dbReference>
<evidence type="ECO:0000313" key="5">
    <source>
        <dbReference type="Proteomes" id="UP000316921"/>
    </source>
</evidence>
<dbReference type="EMBL" id="CP036287">
    <property type="protein sequence ID" value="QDU68722.1"/>
    <property type="molecule type" value="Genomic_DNA"/>
</dbReference>
<accession>A0A518BP12</accession>
<keyword evidence="4" id="KW-0575">Peroxidase</keyword>
<dbReference type="PANTHER" id="PTHR11475:SF4">
    <property type="entry name" value="CHORION PEROXIDASE"/>
    <property type="match status" value="1"/>
</dbReference>
<dbReference type="CDD" id="cd09819">
    <property type="entry name" value="An_peroxidase_bacterial_1"/>
    <property type="match status" value="1"/>
</dbReference>
<dbReference type="GO" id="GO:0006979">
    <property type="term" value="P:response to oxidative stress"/>
    <property type="evidence" value="ECO:0007669"/>
    <property type="project" value="InterPro"/>
</dbReference>